<evidence type="ECO:0000256" key="2">
    <source>
        <dbReference type="SAM" id="Coils"/>
    </source>
</evidence>
<dbReference type="PROSITE" id="PS50892">
    <property type="entry name" value="V_SNARE"/>
    <property type="match status" value="1"/>
</dbReference>
<dbReference type="HOGENOM" id="CLU_1940798_0_0_1"/>
<dbReference type="InterPro" id="IPR042855">
    <property type="entry name" value="V_SNARE_CC"/>
</dbReference>
<dbReference type="InterPro" id="IPR001388">
    <property type="entry name" value="Synaptobrevin-like"/>
</dbReference>
<dbReference type="GO" id="GO:0005484">
    <property type="term" value="F:SNAP receptor activity"/>
    <property type="evidence" value="ECO:0000318"/>
    <property type="project" value="GO_Central"/>
</dbReference>
<proteinExistence type="predicted"/>
<evidence type="ECO:0000256" key="1">
    <source>
        <dbReference type="PROSITE-ProRule" id="PRU00290"/>
    </source>
</evidence>
<feature type="transmembrane region" description="Helical" evidence="3">
    <location>
        <begin position="20"/>
        <end position="42"/>
    </location>
</feature>
<keyword evidence="3" id="KW-0472">Membrane</keyword>
<dbReference type="GO" id="GO:0019905">
    <property type="term" value="F:syntaxin binding"/>
    <property type="evidence" value="ECO:0000318"/>
    <property type="project" value="GO_Central"/>
</dbReference>
<evidence type="ECO:0000313" key="5">
    <source>
        <dbReference type="EMBL" id="EDV28529.1"/>
    </source>
</evidence>
<keyword evidence="3" id="KW-1133">Transmembrane helix</keyword>
<dbReference type="RefSeq" id="XP_002107731.1">
    <property type="nucleotide sequence ID" value="XM_002107695.1"/>
</dbReference>
<name>B3RJN7_TRIAD</name>
<dbReference type="Proteomes" id="UP000009022">
    <property type="component" value="Unassembled WGS sequence"/>
</dbReference>
<dbReference type="Gene3D" id="1.20.5.110">
    <property type="match status" value="1"/>
</dbReference>
<feature type="domain" description="V-SNARE coiled-coil homology" evidence="4">
    <location>
        <begin position="52"/>
        <end position="112"/>
    </location>
</feature>
<dbReference type="InParanoid" id="B3RJN7"/>
<dbReference type="GeneID" id="6748946"/>
<accession>B3RJN7</accession>
<dbReference type="PRINTS" id="PR00219">
    <property type="entry name" value="SYNAPTOBREVN"/>
</dbReference>
<feature type="coiled-coil region" evidence="2">
    <location>
        <begin position="81"/>
        <end position="108"/>
    </location>
</feature>
<reference evidence="5 6" key="1">
    <citation type="journal article" date="2008" name="Nature">
        <title>The Trichoplax genome and the nature of placozoans.</title>
        <authorList>
            <person name="Srivastava M."/>
            <person name="Begovic E."/>
            <person name="Chapman J."/>
            <person name="Putnam N.H."/>
            <person name="Hellsten U."/>
            <person name="Kawashima T."/>
            <person name="Kuo A."/>
            <person name="Mitros T."/>
            <person name="Salamov A."/>
            <person name="Carpenter M.L."/>
            <person name="Signorovitch A.Y."/>
            <person name="Moreno M.A."/>
            <person name="Kamm K."/>
            <person name="Grimwood J."/>
            <person name="Schmutz J."/>
            <person name="Shapiro H."/>
            <person name="Grigoriev I.V."/>
            <person name="Buss L.W."/>
            <person name="Schierwater B."/>
            <person name="Dellaporta S.L."/>
            <person name="Rokhsar D.S."/>
        </authorList>
    </citation>
    <scope>NUCLEOTIDE SEQUENCE [LARGE SCALE GENOMIC DNA]</scope>
    <source>
        <strain evidence="5 6">Grell-BS-1999</strain>
    </source>
</reference>
<dbReference type="CDD" id="cd15843">
    <property type="entry name" value="R-SNARE"/>
    <property type="match status" value="1"/>
</dbReference>
<dbReference type="CTD" id="6748946"/>
<organism evidence="5 6">
    <name type="scientific">Trichoplax adhaerens</name>
    <name type="common">Trichoplax reptans</name>
    <dbReference type="NCBI Taxonomy" id="10228"/>
    <lineage>
        <taxon>Eukaryota</taxon>
        <taxon>Metazoa</taxon>
        <taxon>Placozoa</taxon>
        <taxon>Uniplacotomia</taxon>
        <taxon>Trichoplacea</taxon>
        <taxon>Trichoplacidae</taxon>
        <taxon>Trichoplax</taxon>
    </lineage>
</organism>
<dbReference type="Pfam" id="PF00957">
    <property type="entry name" value="Synaptobrevin"/>
    <property type="match status" value="1"/>
</dbReference>
<protein>
    <recommendedName>
        <fullName evidence="4">V-SNARE coiled-coil homology domain-containing protein</fullName>
    </recommendedName>
</protein>
<keyword evidence="3" id="KW-0812">Transmembrane</keyword>
<dbReference type="InterPro" id="IPR016444">
    <property type="entry name" value="Synaptobrevin/VAMP"/>
</dbReference>
<dbReference type="GO" id="GO:0031201">
    <property type="term" value="C:SNARE complex"/>
    <property type="evidence" value="ECO:0000318"/>
    <property type="project" value="GO_Central"/>
</dbReference>
<keyword evidence="6" id="KW-1185">Reference proteome</keyword>
<dbReference type="AlphaFoldDB" id="B3RJN7"/>
<dbReference type="STRING" id="10228.B3RJN7"/>
<dbReference type="KEGG" id="tad:TRIADDRAFT_51531"/>
<dbReference type="OrthoDB" id="190375at2759"/>
<dbReference type="PANTHER" id="PTHR45701">
    <property type="entry name" value="SYNAPTOBREVIN FAMILY MEMBER"/>
    <property type="match status" value="1"/>
</dbReference>
<dbReference type="SUPFAM" id="SSF58038">
    <property type="entry name" value="SNARE fusion complex"/>
    <property type="match status" value="1"/>
</dbReference>
<dbReference type="PhylomeDB" id="B3RJN7"/>
<sequence length="130" mass="14957">MATYYRAQYAPQQYSTMTTILAALLFVPLKFPFLRFCGIGILTSQGGYSSDNIQKLHEDVHEVTGLLKKNVDSAIQRGQQLDDIEDRAEQLNQSSREFSDKAVRLKRKLWWQNTKGDITNTVCNKSRIRQ</sequence>
<evidence type="ECO:0000256" key="3">
    <source>
        <dbReference type="SAM" id="Phobius"/>
    </source>
</evidence>
<evidence type="ECO:0000313" key="6">
    <source>
        <dbReference type="Proteomes" id="UP000009022"/>
    </source>
</evidence>
<dbReference type="GO" id="GO:0006906">
    <property type="term" value="P:vesicle fusion"/>
    <property type="evidence" value="ECO:0000318"/>
    <property type="project" value="GO_Central"/>
</dbReference>
<dbReference type="EMBL" id="DS985241">
    <property type="protein sequence ID" value="EDV28529.1"/>
    <property type="molecule type" value="Genomic_DNA"/>
</dbReference>
<gene>
    <name evidence="5" type="ORF">TRIADDRAFT_51531</name>
</gene>
<evidence type="ECO:0000259" key="4">
    <source>
        <dbReference type="PROSITE" id="PS50892"/>
    </source>
</evidence>
<dbReference type="GO" id="GO:0005886">
    <property type="term" value="C:plasma membrane"/>
    <property type="evidence" value="ECO:0000318"/>
    <property type="project" value="GO_Central"/>
</dbReference>
<keyword evidence="1 2" id="KW-0175">Coiled coil</keyword>